<dbReference type="InterPro" id="IPR045275">
    <property type="entry name" value="MscS_archaea/bacteria_type"/>
</dbReference>
<proteinExistence type="inferred from homology"/>
<dbReference type="SUPFAM" id="SSF82689">
    <property type="entry name" value="Mechanosensitive channel protein MscS (YggB), C-terminal domain"/>
    <property type="match status" value="1"/>
</dbReference>
<dbReference type="GO" id="GO:0008381">
    <property type="term" value="F:mechanosensitive monoatomic ion channel activity"/>
    <property type="evidence" value="ECO:0007669"/>
    <property type="project" value="InterPro"/>
</dbReference>
<comment type="similarity">
    <text evidence="2">Belongs to the MscS (TC 1.A.23) family.</text>
</comment>
<evidence type="ECO:0000256" key="6">
    <source>
        <dbReference type="ARBA" id="ARBA00023136"/>
    </source>
</evidence>
<keyword evidence="4 7" id="KW-0812">Transmembrane</keyword>
<feature type="transmembrane region" description="Helical" evidence="7">
    <location>
        <begin position="12"/>
        <end position="34"/>
    </location>
</feature>
<evidence type="ECO:0000256" key="4">
    <source>
        <dbReference type="ARBA" id="ARBA00022692"/>
    </source>
</evidence>
<comment type="caution">
    <text evidence="10">The sequence shown here is derived from an EMBL/GenBank/DDBJ whole genome shotgun (WGS) entry which is preliminary data.</text>
</comment>
<dbReference type="EMBL" id="LNQE01001676">
    <property type="protein sequence ID" value="KUG14293.1"/>
    <property type="molecule type" value="Genomic_DNA"/>
</dbReference>
<feature type="domain" description="Mechanosensitive ion channel MscS C-terminal" evidence="9">
    <location>
        <begin position="172"/>
        <end position="253"/>
    </location>
</feature>
<evidence type="ECO:0000259" key="9">
    <source>
        <dbReference type="Pfam" id="PF21082"/>
    </source>
</evidence>
<dbReference type="PANTHER" id="PTHR30221:SF20">
    <property type="entry name" value="SMALL-CONDUCTANCE MECHANOSENSITIVE CHANNEL"/>
    <property type="match status" value="1"/>
</dbReference>
<dbReference type="Pfam" id="PF00924">
    <property type="entry name" value="MS_channel_2nd"/>
    <property type="match status" value="1"/>
</dbReference>
<sequence length="284" mass="31305">MVTWDSVVYGSVTVLDLIIFFFSVIVVLIIAKVVGIYLKRSLSDRIDRDELDKLIKVIQIAIVGTGIWLALPSFDFDIGQLVVIGGTGALIIAFASQKIVSNLGSGLFLLIERPVKIGDTMRIGSTEGTVHQIRILSTIIKTYEGVYVRVPNESIFNSEITNFVASPARRFEYRVSIAYGADARAAITAISELLANHPFVLKNPAPSVYVDNLADSGVEIVVRIWAPSKVWWSVRTEMLERIKQLLDGMGIEIPFPQRVITFANTGMKGKQEPGGDSHAAENRR</sequence>
<evidence type="ECO:0000256" key="2">
    <source>
        <dbReference type="ARBA" id="ARBA00008017"/>
    </source>
</evidence>
<feature type="domain" description="Mechanosensitive ion channel MscS" evidence="8">
    <location>
        <begin position="99"/>
        <end position="164"/>
    </location>
</feature>
<evidence type="ECO:0000256" key="7">
    <source>
        <dbReference type="SAM" id="Phobius"/>
    </source>
</evidence>
<evidence type="ECO:0000313" key="10">
    <source>
        <dbReference type="EMBL" id="KUG14293.1"/>
    </source>
</evidence>
<dbReference type="SUPFAM" id="SSF82861">
    <property type="entry name" value="Mechanosensitive channel protein MscS (YggB), transmembrane region"/>
    <property type="match status" value="1"/>
</dbReference>
<gene>
    <name evidence="10" type="ORF">ASZ90_016072</name>
</gene>
<dbReference type="InterPro" id="IPR010920">
    <property type="entry name" value="LSM_dom_sf"/>
</dbReference>
<evidence type="ECO:0000256" key="5">
    <source>
        <dbReference type="ARBA" id="ARBA00022989"/>
    </source>
</evidence>
<reference evidence="10" key="1">
    <citation type="journal article" date="2015" name="Proc. Natl. Acad. Sci. U.S.A.">
        <title>Networks of energetic and metabolic interactions define dynamics in microbial communities.</title>
        <authorList>
            <person name="Embree M."/>
            <person name="Liu J.K."/>
            <person name="Al-Bassam M.M."/>
            <person name="Zengler K."/>
        </authorList>
    </citation>
    <scope>NUCLEOTIDE SEQUENCE</scope>
</reference>
<dbReference type="InterPro" id="IPR006685">
    <property type="entry name" value="MscS_channel_2nd"/>
</dbReference>
<evidence type="ECO:0000256" key="3">
    <source>
        <dbReference type="ARBA" id="ARBA00022475"/>
    </source>
</evidence>
<keyword evidence="5 7" id="KW-1133">Transmembrane helix</keyword>
<dbReference type="InterPro" id="IPR011014">
    <property type="entry name" value="MscS_channel_TM-2"/>
</dbReference>
<evidence type="ECO:0000256" key="1">
    <source>
        <dbReference type="ARBA" id="ARBA00004651"/>
    </source>
</evidence>
<dbReference type="InterPro" id="IPR023408">
    <property type="entry name" value="MscS_beta-dom_sf"/>
</dbReference>
<dbReference type="Pfam" id="PF21082">
    <property type="entry name" value="MS_channel_3rd"/>
    <property type="match status" value="1"/>
</dbReference>
<protein>
    <submittedName>
        <fullName evidence="10">Small-conductance mechanosensitive channel</fullName>
    </submittedName>
</protein>
<dbReference type="Gene3D" id="3.30.70.100">
    <property type="match status" value="1"/>
</dbReference>
<feature type="transmembrane region" description="Helical" evidence="7">
    <location>
        <begin position="54"/>
        <end position="72"/>
    </location>
</feature>
<dbReference type="Gene3D" id="1.10.287.1260">
    <property type="match status" value="1"/>
</dbReference>
<keyword evidence="6 7" id="KW-0472">Membrane</keyword>
<dbReference type="PANTHER" id="PTHR30221">
    <property type="entry name" value="SMALL-CONDUCTANCE MECHANOSENSITIVE CHANNEL"/>
    <property type="match status" value="1"/>
</dbReference>
<organism evidence="10">
    <name type="scientific">hydrocarbon metagenome</name>
    <dbReference type="NCBI Taxonomy" id="938273"/>
    <lineage>
        <taxon>unclassified sequences</taxon>
        <taxon>metagenomes</taxon>
        <taxon>ecological metagenomes</taxon>
    </lineage>
</organism>
<comment type="subcellular location">
    <subcellularLocation>
        <location evidence="1">Cell membrane</location>
        <topology evidence="1">Multi-pass membrane protein</topology>
    </subcellularLocation>
</comment>
<name>A0A0W8F0A6_9ZZZZ</name>
<dbReference type="SUPFAM" id="SSF50182">
    <property type="entry name" value="Sm-like ribonucleoproteins"/>
    <property type="match status" value="1"/>
</dbReference>
<dbReference type="InterPro" id="IPR011066">
    <property type="entry name" value="MscS_channel_C_sf"/>
</dbReference>
<dbReference type="Gene3D" id="2.30.30.60">
    <property type="match status" value="1"/>
</dbReference>
<keyword evidence="3" id="KW-1003">Cell membrane</keyword>
<accession>A0A0W8F0A6</accession>
<dbReference type="InterPro" id="IPR049278">
    <property type="entry name" value="MS_channel_C"/>
</dbReference>
<dbReference type="AlphaFoldDB" id="A0A0W8F0A6"/>
<dbReference type="GO" id="GO:0005886">
    <property type="term" value="C:plasma membrane"/>
    <property type="evidence" value="ECO:0007669"/>
    <property type="project" value="UniProtKB-SubCell"/>
</dbReference>
<evidence type="ECO:0000259" key="8">
    <source>
        <dbReference type="Pfam" id="PF00924"/>
    </source>
</evidence>